<dbReference type="GO" id="GO:0016491">
    <property type="term" value="F:oxidoreductase activity"/>
    <property type="evidence" value="ECO:0007669"/>
    <property type="project" value="UniProtKB-KW"/>
</dbReference>
<dbReference type="OrthoDB" id="9811557at2"/>
<dbReference type="InterPro" id="IPR016164">
    <property type="entry name" value="FAD-linked_Oxase-like_C"/>
</dbReference>
<dbReference type="RefSeq" id="WP_108790913.1">
    <property type="nucleotide sequence ID" value="NZ_ONZG01000011.1"/>
</dbReference>
<dbReference type="SUPFAM" id="SSF55103">
    <property type="entry name" value="FAD-linked oxidases, C-terminal domain"/>
    <property type="match status" value="1"/>
</dbReference>
<keyword evidence="4" id="KW-0560">Oxidoreductase</keyword>
<dbReference type="AlphaFoldDB" id="A0A2R8CDR4"/>
<protein>
    <submittedName>
        <fullName evidence="4">Putative FAD-linked oxidoreductase</fullName>
        <ecNumber evidence="4">1.-.-.-</ecNumber>
    </submittedName>
</protein>
<evidence type="ECO:0000256" key="1">
    <source>
        <dbReference type="ARBA" id="ARBA00022630"/>
    </source>
</evidence>
<keyword evidence="2" id="KW-0274">FAD</keyword>
<sequence length="361" mass="37463">MRPETEGQLAEIVAGLSEPVRIVGGGTRGVAGRGAELSVVGLSGIELYEPGALTLVAKVGTPVADIEAALAVEGQRLAFEPMDHRGLLGTTGEPTIGGVVAANVSGPRRVQAGACRDFLLGVRYVDGLGQVIKNGGRVMKNVTGYDLVKLMAGSWGTLGVLTEVSLKVLPLAEDEETVLVAVDGAAQAVEAMSAALGSPFEVSGAAYDPDAGHVLLRIEGFAGSVAYRVEQLRGVVGGFGSVSMADDSAGLWRGIRDVTAFHGQDGDVWRISVKPSDAPRLAEQLGADGLLFDWGGGLIWARVLVGTDLRAKMGDVSGHMTLVRGTGQAKFQPEPAPVALISAQLRQRFDPRGFFNPGLMG</sequence>
<dbReference type="SUPFAM" id="SSF56176">
    <property type="entry name" value="FAD-binding/transporter-associated domain-like"/>
    <property type="match status" value="1"/>
</dbReference>
<dbReference type="Proteomes" id="UP000244898">
    <property type="component" value="Unassembled WGS sequence"/>
</dbReference>
<dbReference type="PROSITE" id="PS51387">
    <property type="entry name" value="FAD_PCMH"/>
    <property type="match status" value="1"/>
</dbReference>
<evidence type="ECO:0000256" key="2">
    <source>
        <dbReference type="ARBA" id="ARBA00022827"/>
    </source>
</evidence>
<dbReference type="Pfam" id="PF01565">
    <property type="entry name" value="FAD_binding_4"/>
    <property type="match status" value="1"/>
</dbReference>
<keyword evidence="1" id="KW-0285">Flavoprotein</keyword>
<evidence type="ECO:0000313" key="4">
    <source>
        <dbReference type="EMBL" id="SPJ30438.1"/>
    </source>
</evidence>
<gene>
    <name evidence="4" type="ORF">TRM7615_03971</name>
</gene>
<dbReference type="EC" id="1.-.-.-" evidence="4"/>
<dbReference type="EMBL" id="ONZG01000011">
    <property type="protein sequence ID" value="SPJ30438.1"/>
    <property type="molecule type" value="Genomic_DNA"/>
</dbReference>
<dbReference type="Gene3D" id="3.30.465.10">
    <property type="match status" value="1"/>
</dbReference>
<keyword evidence="5" id="KW-1185">Reference proteome</keyword>
<dbReference type="InterPro" id="IPR006094">
    <property type="entry name" value="Oxid_FAD_bind_N"/>
</dbReference>
<reference evidence="5" key="1">
    <citation type="submission" date="2018-03" db="EMBL/GenBank/DDBJ databases">
        <authorList>
            <person name="Rodrigo-Torres L."/>
            <person name="Arahal R. D."/>
            <person name="Lucena T."/>
        </authorList>
    </citation>
    <scope>NUCLEOTIDE SEQUENCE [LARGE SCALE GENOMIC DNA]</scope>
    <source>
        <strain evidence="5">CECT 7615</strain>
    </source>
</reference>
<feature type="domain" description="FAD-binding PCMH-type" evidence="3">
    <location>
        <begin position="1"/>
        <end position="171"/>
    </location>
</feature>
<evidence type="ECO:0000313" key="5">
    <source>
        <dbReference type="Proteomes" id="UP000244898"/>
    </source>
</evidence>
<dbReference type="GO" id="GO:0071949">
    <property type="term" value="F:FAD binding"/>
    <property type="evidence" value="ECO:0007669"/>
    <property type="project" value="InterPro"/>
</dbReference>
<name>A0A2R8CDR4_9RHOB</name>
<dbReference type="PANTHER" id="PTHR11748">
    <property type="entry name" value="D-LACTATE DEHYDROGENASE"/>
    <property type="match status" value="1"/>
</dbReference>
<dbReference type="PANTHER" id="PTHR11748:SF103">
    <property type="entry name" value="GLYCOLATE OXIDASE SUBUNIT GLCE"/>
    <property type="match status" value="1"/>
</dbReference>
<accession>A0A2R8CDR4</accession>
<evidence type="ECO:0000259" key="3">
    <source>
        <dbReference type="PROSITE" id="PS51387"/>
    </source>
</evidence>
<organism evidence="4 5">
    <name type="scientific">Falsiruegeria mediterranea M17</name>
    <dbReference type="NCBI Taxonomy" id="1200281"/>
    <lineage>
        <taxon>Bacteria</taxon>
        <taxon>Pseudomonadati</taxon>
        <taxon>Pseudomonadota</taxon>
        <taxon>Alphaproteobacteria</taxon>
        <taxon>Rhodobacterales</taxon>
        <taxon>Roseobacteraceae</taxon>
        <taxon>Falsiruegeria</taxon>
    </lineage>
</organism>
<dbReference type="InterPro" id="IPR016169">
    <property type="entry name" value="FAD-bd_PCMH_sub2"/>
</dbReference>
<proteinExistence type="predicted"/>
<dbReference type="InterPro" id="IPR036318">
    <property type="entry name" value="FAD-bd_PCMH-like_sf"/>
</dbReference>
<dbReference type="InterPro" id="IPR016166">
    <property type="entry name" value="FAD-bd_PCMH"/>
</dbReference>